<dbReference type="AlphaFoldDB" id="A0A9W6Y145"/>
<keyword evidence="3" id="KW-1185">Reference proteome</keyword>
<feature type="region of interest" description="Disordered" evidence="1">
    <location>
        <begin position="23"/>
        <end position="47"/>
    </location>
</feature>
<evidence type="ECO:0000313" key="3">
    <source>
        <dbReference type="Proteomes" id="UP001165083"/>
    </source>
</evidence>
<name>A0A9W6Y145_9STRA</name>
<proteinExistence type="predicted"/>
<dbReference type="EMBL" id="BSXW01004732">
    <property type="protein sequence ID" value="GMF49637.1"/>
    <property type="molecule type" value="Genomic_DNA"/>
</dbReference>
<reference evidence="2" key="1">
    <citation type="submission" date="2023-04" db="EMBL/GenBank/DDBJ databases">
        <title>Phytophthora lilii NBRC 32176.</title>
        <authorList>
            <person name="Ichikawa N."/>
            <person name="Sato H."/>
            <person name="Tonouchi N."/>
        </authorList>
    </citation>
    <scope>NUCLEOTIDE SEQUENCE</scope>
    <source>
        <strain evidence="2">NBRC 32176</strain>
    </source>
</reference>
<evidence type="ECO:0000313" key="2">
    <source>
        <dbReference type="EMBL" id="GMF49637.1"/>
    </source>
</evidence>
<protein>
    <submittedName>
        <fullName evidence="2">Unnamed protein product</fullName>
    </submittedName>
</protein>
<dbReference type="Proteomes" id="UP001165083">
    <property type="component" value="Unassembled WGS sequence"/>
</dbReference>
<feature type="compositionally biased region" description="Basic and acidic residues" evidence="1">
    <location>
        <begin position="23"/>
        <end position="35"/>
    </location>
</feature>
<accession>A0A9W6Y145</accession>
<comment type="caution">
    <text evidence="2">The sequence shown here is derived from an EMBL/GenBank/DDBJ whole genome shotgun (WGS) entry which is preliminary data.</text>
</comment>
<evidence type="ECO:0000256" key="1">
    <source>
        <dbReference type="SAM" id="MobiDB-lite"/>
    </source>
</evidence>
<sequence>MHAAGANPSLPLYGAWYSSIPSRKDANTRSQRDSRSSVLPSHGGMKDLGFEDFRIAKSSSALRATTTTSAISSSSAKDTELPTVSCCVKLWSHVTARVALKNTPMPTPLTPIPTPLSSLSSSTITKTAFATFSRVSGRMK</sequence>
<gene>
    <name evidence="2" type="ORF">Plil01_001713200</name>
</gene>
<organism evidence="2 3">
    <name type="scientific">Phytophthora lilii</name>
    <dbReference type="NCBI Taxonomy" id="2077276"/>
    <lineage>
        <taxon>Eukaryota</taxon>
        <taxon>Sar</taxon>
        <taxon>Stramenopiles</taxon>
        <taxon>Oomycota</taxon>
        <taxon>Peronosporomycetes</taxon>
        <taxon>Peronosporales</taxon>
        <taxon>Peronosporaceae</taxon>
        <taxon>Phytophthora</taxon>
    </lineage>
</organism>